<feature type="domain" description="FecR protein" evidence="2">
    <location>
        <begin position="113"/>
        <end position="208"/>
    </location>
</feature>
<dbReference type="Proteomes" id="UP000184287">
    <property type="component" value="Unassembled WGS sequence"/>
</dbReference>
<dbReference type="Pfam" id="PF04773">
    <property type="entry name" value="FecR"/>
    <property type="match status" value="1"/>
</dbReference>
<dbReference type="Gene3D" id="2.60.120.1440">
    <property type="match status" value="1"/>
</dbReference>
<keyword evidence="1" id="KW-0812">Transmembrane</keyword>
<dbReference type="AlphaFoldDB" id="A0A1M5BGB1"/>
<keyword evidence="4" id="KW-1185">Reference proteome</keyword>
<evidence type="ECO:0000259" key="2">
    <source>
        <dbReference type="Pfam" id="PF04773"/>
    </source>
</evidence>
<accession>A0A1M5BGB1</accession>
<dbReference type="EMBL" id="FQUQ01000002">
    <property type="protein sequence ID" value="SHF41232.1"/>
    <property type="molecule type" value="Genomic_DNA"/>
</dbReference>
<name>A0A1M5BGB1_9SPHI</name>
<reference evidence="4" key="1">
    <citation type="submission" date="2016-11" db="EMBL/GenBank/DDBJ databases">
        <authorList>
            <person name="Varghese N."/>
            <person name="Submissions S."/>
        </authorList>
    </citation>
    <scope>NUCLEOTIDE SEQUENCE [LARGE SCALE GENOMIC DNA]</scope>
    <source>
        <strain evidence="4">DSM 16990</strain>
    </source>
</reference>
<evidence type="ECO:0000313" key="3">
    <source>
        <dbReference type="EMBL" id="SHF41232.1"/>
    </source>
</evidence>
<dbReference type="RefSeq" id="WP_159441096.1">
    <property type="nucleotide sequence ID" value="NZ_FQUQ01000002.1"/>
</dbReference>
<proteinExistence type="predicted"/>
<dbReference type="Gene3D" id="3.55.50.30">
    <property type="match status" value="1"/>
</dbReference>
<feature type="transmembrane region" description="Helical" evidence="1">
    <location>
        <begin position="74"/>
        <end position="93"/>
    </location>
</feature>
<dbReference type="PANTHER" id="PTHR30273:SF2">
    <property type="entry name" value="PROTEIN FECR"/>
    <property type="match status" value="1"/>
</dbReference>
<organism evidence="3 4">
    <name type="scientific">Pedobacter caeni</name>
    <dbReference type="NCBI Taxonomy" id="288992"/>
    <lineage>
        <taxon>Bacteria</taxon>
        <taxon>Pseudomonadati</taxon>
        <taxon>Bacteroidota</taxon>
        <taxon>Sphingobacteriia</taxon>
        <taxon>Sphingobacteriales</taxon>
        <taxon>Sphingobacteriaceae</taxon>
        <taxon>Pedobacter</taxon>
    </lineage>
</organism>
<sequence>MDFKHLQKLIHKYQNGTATPAERFVVDAWYESLDENETEQLAPISPQFISEIEQRILSQTVSARKEPKIKRLSWRWAAAASLIPLIALSYYLWFKTDPITKAFDKVQTQVTKTYQTGPMEQKRVLLADSTIVILNANTKLQVLDAYDQVIRGVILTGEAFFDVKKDPQHPFVIRGGELDVRVLGTSFNVQAYPTIKNTNIMVRTGKVQISSKDKVLSEVTPNKELRFNRKTGTYRLMNSVTSIRDSWMSGVVILDRASFQELSQTFYNIYGTQLLTKDKSLLKDRYNITFRKSITSKEMLEQILRLTEKNYTKKREDSTQIVLY</sequence>
<dbReference type="InterPro" id="IPR006860">
    <property type="entry name" value="FecR"/>
</dbReference>
<keyword evidence="1" id="KW-1133">Transmembrane helix</keyword>
<keyword evidence="1" id="KW-0472">Membrane</keyword>
<dbReference type="PANTHER" id="PTHR30273">
    <property type="entry name" value="PERIPLASMIC SIGNAL SENSOR AND SIGMA FACTOR ACTIVATOR FECR-RELATED"/>
    <property type="match status" value="1"/>
</dbReference>
<evidence type="ECO:0000256" key="1">
    <source>
        <dbReference type="SAM" id="Phobius"/>
    </source>
</evidence>
<dbReference type="GO" id="GO:0016989">
    <property type="term" value="F:sigma factor antagonist activity"/>
    <property type="evidence" value="ECO:0007669"/>
    <property type="project" value="TreeGrafter"/>
</dbReference>
<gene>
    <name evidence="3" type="ORF">SAMN04488522_1021171</name>
</gene>
<dbReference type="InterPro" id="IPR012373">
    <property type="entry name" value="Ferrdict_sens_TM"/>
</dbReference>
<dbReference type="OrthoDB" id="1452822at2"/>
<evidence type="ECO:0000313" key="4">
    <source>
        <dbReference type="Proteomes" id="UP000184287"/>
    </source>
</evidence>
<dbReference type="PIRSF" id="PIRSF018266">
    <property type="entry name" value="FecR"/>
    <property type="match status" value="1"/>
</dbReference>
<protein>
    <submittedName>
        <fullName evidence="3">FecR family protein</fullName>
    </submittedName>
</protein>
<dbReference type="STRING" id="288992.SAMN04488522_1021171"/>